<sequence>MTTISFDRVQHLVRVRVRLGDAEYRFLVDTGIGITVVASAIASRADVQPTGQTYTGRRMSGQEVEAPLVRLPMLALGDYSVDGHVAGVADLGDADDPNGFAGILGPGFFENYTVTTDPDAMTLTVRPRESFHADGPDVPLDVRRDSVSVDPFTQLVLPSGREICVEVDTGSDSLILDTRFMADCGVGLETPGLTTRTGTDETGYEWTRHWVTIPGSVHLAGAPETAQSSPRVQFQDIVHDGLVGAGYLERYRMTFDVTGARLVLGPRNETAETQL</sequence>
<dbReference type="Gene3D" id="2.40.70.10">
    <property type="entry name" value="Acid Proteases"/>
    <property type="match status" value="2"/>
</dbReference>
<name>A0A4R0K5B8_9ACTN</name>
<protein>
    <recommendedName>
        <fullName evidence="3">Peptidase A2 domain-containing protein</fullName>
    </recommendedName>
</protein>
<evidence type="ECO:0000313" key="2">
    <source>
        <dbReference type="Proteomes" id="UP000291144"/>
    </source>
</evidence>
<dbReference type="SUPFAM" id="SSF50630">
    <property type="entry name" value="Acid proteases"/>
    <property type="match status" value="1"/>
</dbReference>
<dbReference type="Pfam" id="PF13650">
    <property type="entry name" value="Asp_protease_2"/>
    <property type="match status" value="1"/>
</dbReference>
<gene>
    <name evidence="1" type="ORF">E0H73_35635</name>
</gene>
<dbReference type="RefSeq" id="WP_131363964.1">
    <property type="nucleotide sequence ID" value="NZ_SJKB01000015.1"/>
</dbReference>
<dbReference type="AlphaFoldDB" id="A0A4R0K5B8"/>
<evidence type="ECO:0008006" key="3">
    <source>
        <dbReference type="Google" id="ProtNLM"/>
    </source>
</evidence>
<dbReference type="Proteomes" id="UP000291144">
    <property type="component" value="Unassembled WGS sequence"/>
</dbReference>
<organism evidence="1 2">
    <name type="scientific">Kribbella pittospori</name>
    <dbReference type="NCBI Taxonomy" id="722689"/>
    <lineage>
        <taxon>Bacteria</taxon>
        <taxon>Bacillati</taxon>
        <taxon>Actinomycetota</taxon>
        <taxon>Actinomycetes</taxon>
        <taxon>Propionibacteriales</taxon>
        <taxon>Kribbellaceae</taxon>
        <taxon>Kribbella</taxon>
    </lineage>
</organism>
<dbReference type="InterPro" id="IPR021109">
    <property type="entry name" value="Peptidase_aspartic_dom_sf"/>
</dbReference>
<proteinExistence type="predicted"/>
<accession>A0A4R0K5B8</accession>
<comment type="caution">
    <text evidence="1">The sequence shown here is derived from an EMBL/GenBank/DDBJ whole genome shotgun (WGS) entry which is preliminary data.</text>
</comment>
<dbReference type="EMBL" id="SJKB01000015">
    <property type="protein sequence ID" value="TCC55273.1"/>
    <property type="molecule type" value="Genomic_DNA"/>
</dbReference>
<dbReference type="OrthoDB" id="3812177at2"/>
<reference evidence="1 2" key="1">
    <citation type="submission" date="2019-02" db="EMBL/GenBank/DDBJ databases">
        <title>Kribbella capetownensis sp. nov. and Kribbella speibonae sp. nov., isolated from soil.</title>
        <authorList>
            <person name="Curtis S.M."/>
            <person name="Norton I."/>
            <person name="Everest G.J."/>
            <person name="Meyers P.R."/>
        </authorList>
    </citation>
    <scope>NUCLEOTIDE SEQUENCE [LARGE SCALE GENOMIC DNA]</scope>
    <source>
        <strain evidence="1 2">NRRL B-24813</strain>
    </source>
</reference>
<keyword evidence="2" id="KW-1185">Reference proteome</keyword>
<evidence type="ECO:0000313" key="1">
    <source>
        <dbReference type="EMBL" id="TCC55273.1"/>
    </source>
</evidence>